<accession>A0A157ZAS0</accession>
<gene>
    <name evidence="1" type="ORF">AWB77_00469</name>
</gene>
<dbReference type="OrthoDB" id="9037938at2"/>
<dbReference type="RefSeq" id="WP_061132760.1">
    <property type="nucleotide sequence ID" value="NZ_FCNX02000001.1"/>
</dbReference>
<protein>
    <submittedName>
        <fullName evidence="1">Uncharacterized protein</fullName>
    </submittedName>
</protein>
<proteinExistence type="predicted"/>
<dbReference type="EMBL" id="FCNX02000001">
    <property type="protein sequence ID" value="SAK42578.1"/>
    <property type="molecule type" value="Genomic_DNA"/>
</dbReference>
<dbReference type="AlphaFoldDB" id="A0A157ZAS0"/>
<sequence>MDDFHENRDAVSDGGPAGGLPERLLKLLQLLLADAASGVEVVARELGLSDAMRERLRRALDQLVCAQSTLEALHGGIPCNEGLPMTPARQAMETLASTWPQDYCADAVEWLVLDER</sequence>
<evidence type="ECO:0000313" key="2">
    <source>
        <dbReference type="Proteomes" id="UP000054903"/>
    </source>
</evidence>
<evidence type="ECO:0000313" key="1">
    <source>
        <dbReference type="EMBL" id="SAK42578.1"/>
    </source>
</evidence>
<keyword evidence="2" id="KW-1185">Reference proteome</keyword>
<dbReference type="Proteomes" id="UP000054903">
    <property type="component" value="Unassembled WGS sequence"/>
</dbReference>
<name>A0A157ZAS0_9BURK</name>
<organism evidence="1 2">
    <name type="scientific">Caballeronia fortuita</name>
    <dbReference type="NCBI Taxonomy" id="1777138"/>
    <lineage>
        <taxon>Bacteria</taxon>
        <taxon>Pseudomonadati</taxon>
        <taxon>Pseudomonadota</taxon>
        <taxon>Betaproteobacteria</taxon>
        <taxon>Burkholderiales</taxon>
        <taxon>Burkholderiaceae</taxon>
        <taxon>Caballeronia</taxon>
    </lineage>
</organism>
<comment type="caution">
    <text evidence="1">The sequence shown here is derived from an EMBL/GenBank/DDBJ whole genome shotgun (WGS) entry which is preliminary data.</text>
</comment>
<reference evidence="1" key="1">
    <citation type="submission" date="2016-01" db="EMBL/GenBank/DDBJ databases">
        <authorList>
            <person name="Peeters C."/>
        </authorList>
    </citation>
    <scope>NUCLEOTIDE SEQUENCE</scope>
    <source>
        <strain evidence="1">LMG 29320</strain>
    </source>
</reference>